<dbReference type="Proteomes" id="UP001556196">
    <property type="component" value="Unassembled WGS sequence"/>
</dbReference>
<reference evidence="1 2" key="1">
    <citation type="submission" date="2024-06" db="EMBL/GenBank/DDBJ databases">
        <authorList>
            <person name="Tuo L."/>
        </authorList>
    </citation>
    <scope>NUCLEOTIDE SEQUENCE [LARGE SCALE GENOMIC DNA]</scope>
    <source>
        <strain evidence="1 2">ZMM04-5</strain>
    </source>
</reference>
<sequence>MARRSSFGFLGRFGRSEDLRRLDLALRGADLHPSLVPEGVKLALVNLLKDHFGDDPPESAYAPAAALFAYCALGAGAFAQANGDEALDDAIRRLDEAMERPQSLDAGIVLLAFHARLIQPGIVEHHGISVDTD</sequence>
<keyword evidence="2" id="KW-1185">Reference proteome</keyword>
<organism evidence="1 2">
    <name type="scientific">Mesorhizobium marinum</name>
    <dbReference type="NCBI Taxonomy" id="3228790"/>
    <lineage>
        <taxon>Bacteria</taxon>
        <taxon>Pseudomonadati</taxon>
        <taxon>Pseudomonadota</taxon>
        <taxon>Alphaproteobacteria</taxon>
        <taxon>Hyphomicrobiales</taxon>
        <taxon>Phyllobacteriaceae</taxon>
        <taxon>Mesorhizobium</taxon>
    </lineage>
</organism>
<comment type="caution">
    <text evidence="1">The sequence shown here is derived from an EMBL/GenBank/DDBJ whole genome shotgun (WGS) entry which is preliminary data.</text>
</comment>
<name>A0ABV3QXV7_9HYPH</name>
<dbReference type="RefSeq" id="WP_367722984.1">
    <property type="nucleotide sequence ID" value="NZ_JBFOCI010000002.1"/>
</dbReference>
<gene>
    <name evidence="1" type="ORF">ABUE31_07925</name>
</gene>
<evidence type="ECO:0000313" key="1">
    <source>
        <dbReference type="EMBL" id="MEW9805906.1"/>
    </source>
</evidence>
<accession>A0ABV3QXV7</accession>
<evidence type="ECO:0000313" key="2">
    <source>
        <dbReference type="Proteomes" id="UP001556196"/>
    </source>
</evidence>
<protein>
    <submittedName>
        <fullName evidence="1">Uncharacterized protein</fullName>
    </submittedName>
</protein>
<dbReference type="EMBL" id="JBFOCI010000002">
    <property type="protein sequence ID" value="MEW9805906.1"/>
    <property type="molecule type" value="Genomic_DNA"/>
</dbReference>
<proteinExistence type="predicted"/>